<dbReference type="PANTHER" id="PTHR43664">
    <property type="entry name" value="MONOAMINE OXIDASE-RELATED"/>
    <property type="match status" value="1"/>
</dbReference>
<dbReference type="SUPFAM" id="SSF54637">
    <property type="entry name" value="Thioesterase/thiol ester dehydrase-isomerase"/>
    <property type="match status" value="1"/>
</dbReference>
<accession>A0ABS4BFB4</accession>
<dbReference type="Gene3D" id="3.10.129.10">
    <property type="entry name" value="Hotdog Thioesterase"/>
    <property type="match status" value="1"/>
</dbReference>
<dbReference type="EMBL" id="JAGJCF010000002">
    <property type="protein sequence ID" value="MBP0614856.1"/>
    <property type="molecule type" value="Genomic_DNA"/>
</dbReference>
<protein>
    <submittedName>
        <fullName evidence="2">MaoC family dehydratase</fullName>
    </submittedName>
</protein>
<evidence type="ECO:0000313" key="3">
    <source>
        <dbReference type="Proteomes" id="UP000678276"/>
    </source>
</evidence>
<evidence type="ECO:0000259" key="1">
    <source>
        <dbReference type="Pfam" id="PF01575"/>
    </source>
</evidence>
<keyword evidence="3" id="KW-1185">Reference proteome</keyword>
<gene>
    <name evidence="2" type="ORF">J6595_04600</name>
</gene>
<dbReference type="CDD" id="cd03454">
    <property type="entry name" value="YdeM"/>
    <property type="match status" value="1"/>
</dbReference>
<dbReference type="Proteomes" id="UP000678276">
    <property type="component" value="Unassembled WGS sequence"/>
</dbReference>
<comment type="caution">
    <text evidence="2">The sequence shown here is derived from an EMBL/GenBank/DDBJ whole genome shotgun (WGS) entry which is preliminary data.</text>
</comment>
<reference evidence="2 3" key="1">
    <citation type="submission" date="2021-04" db="EMBL/GenBank/DDBJ databases">
        <title>Whole genome sequence of Jiella sp. KSK16Y-1.</title>
        <authorList>
            <person name="Tuo L."/>
        </authorList>
    </citation>
    <scope>NUCLEOTIDE SEQUENCE [LARGE SCALE GENOMIC DNA]</scope>
    <source>
        <strain evidence="2 3">KSK16Y-1</strain>
    </source>
</reference>
<dbReference type="RefSeq" id="WP_209593255.1">
    <property type="nucleotide sequence ID" value="NZ_JAGJCF010000002.1"/>
</dbReference>
<name>A0ABS4BFB4_9HYPH</name>
<proteinExistence type="predicted"/>
<dbReference type="Pfam" id="PF01575">
    <property type="entry name" value="MaoC_dehydratas"/>
    <property type="match status" value="1"/>
</dbReference>
<dbReference type="InterPro" id="IPR052342">
    <property type="entry name" value="MCH/BMMD"/>
</dbReference>
<dbReference type="InterPro" id="IPR002539">
    <property type="entry name" value="MaoC-like_dom"/>
</dbReference>
<evidence type="ECO:0000313" key="2">
    <source>
        <dbReference type="EMBL" id="MBP0614856.1"/>
    </source>
</evidence>
<feature type="domain" description="MaoC-like" evidence="1">
    <location>
        <begin position="19"/>
        <end position="114"/>
    </location>
</feature>
<dbReference type="PANTHER" id="PTHR43664:SF1">
    <property type="entry name" value="BETA-METHYLMALYL-COA DEHYDRATASE"/>
    <property type="match status" value="1"/>
</dbReference>
<organism evidence="2 3">
    <name type="scientific">Jiella mangrovi</name>
    <dbReference type="NCBI Taxonomy" id="2821407"/>
    <lineage>
        <taxon>Bacteria</taxon>
        <taxon>Pseudomonadati</taxon>
        <taxon>Pseudomonadota</taxon>
        <taxon>Alphaproteobacteria</taxon>
        <taxon>Hyphomicrobiales</taxon>
        <taxon>Aurantimonadaceae</taxon>
        <taxon>Jiella</taxon>
    </lineage>
</organism>
<sequence>MTKRAYEDFEEGLEIPIGPYTADRDEMIEFAREFDPQPFHLDDAAGGANELVGSLSASGWHTCSMLMRMMADGFIRDSTSQGSPGVDFVKWKAPVRAGDVLTGTARVLSRRLSAKRPTLGITKIGVIIENQAGVAVLETEYTLLLLTREGIAA</sequence>
<dbReference type="InterPro" id="IPR029069">
    <property type="entry name" value="HotDog_dom_sf"/>
</dbReference>